<accession>A0A177C8P1</accession>
<dbReference type="InParanoid" id="A0A177C8P1"/>
<proteinExistence type="predicted"/>
<dbReference type="EMBL" id="KV441554">
    <property type="protein sequence ID" value="OAG03925.1"/>
    <property type="molecule type" value="Genomic_DNA"/>
</dbReference>
<sequence>MVNIISANNSDRACKSKLVRQRTSPWHIPLSWPYHLVAHTHPLNSSPLNLPPSSPSIPTPQQPSSSPTSPPPSRASSHPLPNNHQKRIHSTVLQTRRPYQDAQGKSAPVVEKKDGLRVGRCGEALRQPEFAHAPGRIYRCGATA</sequence>
<evidence type="ECO:0000313" key="3">
    <source>
        <dbReference type="Proteomes" id="UP000077069"/>
    </source>
</evidence>
<keyword evidence="3" id="KW-1185">Reference proteome</keyword>
<dbReference type="AlphaFoldDB" id="A0A177C8P1"/>
<feature type="region of interest" description="Disordered" evidence="1">
    <location>
        <begin position="41"/>
        <end position="115"/>
    </location>
</feature>
<reference evidence="2 3" key="1">
    <citation type="submission" date="2016-05" db="EMBL/GenBank/DDBJ databases">
        <title>Comparative analysis of secretome profiles of manganese(II)-oxidizing ascomycete fungi.</title>
        <authorList>
            <consortium name="DOE Joint Genome Institute"/>
            <person name="Zeiner C.A."/>
            <person name="Purvine S.O."/>
            <person name="Zink E.M."/>
            <person name="Wu S."/>
            <person name="Pasa-Tolic L."/>
            <person name="Chaput D.L."/>
            <person name="Haridas S."/>
            <person name="Grigoriev I.V."/>
            <person name="Santelli C.M."/>
            <person name="Hansel C.M."/>
        </authorList>
    </citation>
    <scope>NUCLEOTIDE SEQUENCE [LARGE SCALE GENOMIC DNA]</scope>
    <source>
        <strain evidence="2 3">AP3s5-JAC2a</strain>
    </source>
</reference>
<dbReference type="Proteomes" id="UP000077069">
    <property type="component" value="Unassembled WGS sequence"/>
</dbReference>
<evidence type="ECO:0000313" key="2">
    <source>
        <dbReference type="EMBL" id="OAG03925.1"/>
    </source>
</evidence>
<name>A0A177C8P1_9PLEO</name>
<evidence type="ECO:0000256" key="1">
    <source>
        <dbReference type="SAM" id="MobiDB-lite"/>
    </source>
</evidence>
<dbReference type="RefSeq" id="XP_018034290.1">
    <property type="nucleotide sequence ID" value="XM_018187745.1"/>
</dbReference>
<dbReference type="GeneID" id="28771231"/>
<protein>
    <submittedName>
        <fullName evidence="2">Uncharacterized protein</fullName>
    </submittedName>
</protein>
<organism evidence="2 3">
    <name type="scientific">Paraphaeosphaeria sporulosa</name>
    <dbReference type="NCBI Taxonomy" id="1460663"/>
    <lineage>
        <taxon>Eukaryota</taxon>
        <taxon>Fungi</taxon>
        <taxon>Dikarya</taxon>
        <taxon>Ascomycota</taxon>
        <taxon>Pezizomycotina</taxon>
        <taxon>Dothideomycetes</taxon>
        <taxon>Pleosporomycetidae</taxon>
        <taxon>Pleosporales</taxon>
        <taxon>Massarineae</taxon>
        <taxon>Didymosphaeriaceae</taxon>
        <taxon>Paraphaeosphaeria</taxon>
    </lineage>
</organism>
<gene>
    <name evidence="2" type="ORF">CC84DRAFT_873838</name>
</gene>
<feature type="compositionally biased region" description="Pro residues" evidence="1">
    <location>
        <begin position="49"/>
        <end position="61"/>
    </location>
</feature>